<dbReference type="GO" id="GO:0043546">
    <property type="term" value="F:molybdopterin cofactor binding"/>
    <property type="evidence" value="ECO:0007669"/>
    <property type="project" value="InterPro"/>
</dbReference>
<dbReference type="GO" id="GO:0016491">
    <property type="term" value="F:oxidoreductase activity"/>
    <property type="evidence" value="ECO:0007669"/>
    <property type="project" value="InterPro"/>
</dbReference>
<accession>A0A956M1P1</accession>
<dbReference type="AlphaFoldDB" id="A0A956M1P1"/>
<dbReference type="SUPFAM" id="SSF54862">
    <property type="entry name" value="4Fe-4S ferredoxins"/>
    <property type="match status" value="1"/>
</dbReference>
<evidence type="ECO:0000313" key="4">
    <source>
        <dbReference type="Proteomes" id="UP000697710"/>
    </source>
</evidence>
<protein>
    <submittedName>
        <fullName evidence="3">4Fe-4S dicluster domain-containing protein</fullName>
    </submittedName>
</protein>
<dbReference type="PROSITE" id="PS51379">
    <property type="entry name" value="4FE4S_FER_2"/>
    <property type="match status" value="3"/>
</dbReference>
<dbReference type="Pfam" id="PF12838">
    <property type="entry name" value="Fer4_7"/>
    <property type="match status" value="1"/>
</dbReference>
<evidence type="ECO:0000313" key="3">
    <source>
        <dbReference type="EMBL" id="MCA9728226.1"/>
    </source>
</evidence>
<feature type="domain" description="4Fe-4S ferredoxin-type" evidence="2">
    <location>
        <begin position="482"/>
        <end position="511"/>
    </location>
</feature>
<feature type="region of interest" description="Disordered" evidence="1">
    <location>
        <begin position="356"/>
        <end position="379"/>
    </location>
</feature>
<reference evidence="3" key="1">
    <citation type="submission" date="2020-04" db="EMBL/GenBank/DDBJ databases">
        <authorList>
            <person name="Zhang T."/>
        </authorList>
    </citation>
    <scope>NUCLEOTIDE SEQUENCE</scope>
    <source>
        <strain evidence="3">HKST-UBA01</strain>
    </source>
</reference>
<dbReference type="PANTHER" id="PTHR42783">
    <property type="entry name" value="GLUTAMATE SYNTHASE [NADPH] SMALL CHAIN"/>
    <property type="match status" value="1"/>
</dbReference>
<evidence type="ECO:0000256" key="1">
    <source>
        <dbReference type="SAM" id="MobiDB-lite"/>
    </source>
</evidence>
<dbReference type="InterPro" id="IPR006657">
    <property type="entry name" value="MoPterin_dinucl-bd_dom"/>
</dbReference>
<dbReference type="Gene3D" id="3.30.2070.10">
    <property type="entry name" value="Formate dehydrogenase/DMSO reductase"/>
    <property type="match status" value="1"/>
</dbReference>
<reference evidence="3" key="2">
    <citation type="journal article" date="2021" name="Microbiome">
        <title>Successional dynamics and alternative stable states in a saline activated sludge microbial community over 9 years.</title>
        <authorList>
            <person name="Wang Y."/>
            <person name="Ye J."/>
            <person name="Ju F."/>
            <person name="Liu L."/>
            <person name="Boyd J.A."/>
            <person name="Deng Y."/>
            <person name="Parks D.H."/>
            <person name="Jiang X."/>
            <person name="Yin X."/>
            <person name="Woodcroft B.J."/>
            <person name="Tyson G.W."/>
            <person name="Hugenholtz P."/>
            <person name="Polz M.F."/>
            <person name="Zhang T."/>
        </authorList>
    </citation>
    <scope>NUCLEOTIDE SEQUENCE</scope>
    <source>
        <strain evidence="3">HKST-UBA01</strain>
    </source>
</reference>
<dbReference type="InterPro" id="IPR009010">
    <property type="entry name" value="Asp_de-COase-like_dom_sf"/>
</dbReference>
<evidence type="ECO:0000259" key="2">
    <source>
        <dbReference type="PROSITE" id="PS51379"/>
    </source>
</evidence>
<dbReference type="SUPFAM" id="SSF53706">
    <property type="entry name" value="Formate dehydrogenase/DMSO reductase, domains 1-3"/>
    <property type="match status" value="1"/>
</dbReference>
<dbReference type="SUPFAM" id="SSF50692">
    <property type="entry name" value="ADC-like"/>
    <property type="match status" value="1"/>
</dbReference>
<feature type="domain" description="4Fe-4S ferredoxin-type" evidence="2">
    <location>
        <begin position="395"/>
        <end position="425"/>
    </location>
</feature>
<organism evidence="3 4">
    <name type="scientific">Eiseniibacteriota bacterium</name>
    <dbReference type="NCBI Taxonomy" id="2212470"/>
    <lineage>
        <taxon>Bacteria</taxon>
        <taxon>Candidatus Eiseniibacteriota</taxon>
    </lineage>
</organism>
<dbReference type="InterPro" id="IPR017896">
    <property type="entry name" value="4Fe4S_Fe-S-bd"/>
</dbReference>
<dbReference type="PANTHER" id="PTHR42783:SF3">
    <property type="entry name" value="GLUTAMATE SYNTHASE [NADPH] SMALL CHAIN-RELATED"/>
    <property type="match status" value="1"/>
</dbReference>
<dbReference type="EMBL" id="JAGQHR010000328">
    <property type="protein sequence ID" value="MCA9728226.1"/>
    <property type="molecule type" value="Genomic_DNA"/>
</dbReference>
<feature type="compositionally biased region" description="Gly residues" evidence="1">
    <location>
        <begin position="357"/>
        <end position="368"/>
    </location>
</feature>
<dbReference type="Gene3D" id="3.30.70.20">
    <property type="match status" value="2"/>
</dbReference>
<dbReference type="Gene3D" id="3.40.50.740">
    <property type="match status" value="1"/>
</dbReference>
<comment type="caution">
    <text evidence="3">The sequence shown here is derived from an EMBL/GenBank/DDBJ whole genome shotgun (WGS) entry which is preliminary data.</text>
</comment>
<dbReference type="CDD" id="cd10551">
    <property type="entry name" value="PsrB"/>
    <property type="match status" value="1"/>
</dbReference>
<dbReference type="CDD" id="cd02784">
    <property type="entry name" value="MopB_CT_PHLH"/>
    <property type="match status" value="1"/>
</dbReference>
<name>A0A956M1P1_UNCEI</name>
<sequence>LGATLTITNDPDPARPTHVAAMRELVRGLNAGEVETLVILGGNPIYDAPADLGFADALAKAKRTIHLTTHPNETSAVCSWVLPKAHYLESWGDTRAHDGTISIVQPLILPLYQGRSSIEIVASLLGDGHTGHDLVRQTHRTDQAETDAAFEERWRRMLHEGVVSGTALAAAAPGVDGGRVLQAVGRLESAGSEMEVVFASDPCIYDGRFANNGWLQELPEGMTKVTWDNVAQMAPATANELGIASGDLIRIEKDGRGVEVAAWVTPGLAPRSIVLTLGYGRTASGRVGTGVGFDVYPLRSSTALHHLGSASVSKTGGAHLLATTQDHFPIDPKGAEGIQTRLHELVRQASLAELTGATGGHGGASGGEHGAEHGAEGHPPVVPLWDEHTYEGNKWGMAIDLSSCMGCNACVVACVSENNIPVVGKDQVRRGREMQWIRIDRYFSGTPDDPELIVQPVTCHQCENAPCEQVCPVAATTHSHEGLNDMTYNRCIGTRYCSNNCPYKVRRFNYYAFNHELTTTEKMGKNPDVTVRARGVMEKCTFCIQRIAQVRIVAKNEKRPIRDGEITTACAQACPTRAITFGDLNDPNSRVRKLHDDPRGYGMLDAELYTKPRLHYLTRVRNPHPELASAGEPAGGEHHG</sequence>
<feature type="non-terminal residue" evidence="3">
    <location>
        <position position="1"/>
    </location>
</feature>
<feature type="domain" description="4Fe-4S ferredoxin-type" evidence="2">
    <location>
        <begin position="450"/>
        <end position="481"/>
    </location>
</feature>
<dbReference type="Gene3D" id="2.40.40.20">
    <property type="match status" value="1"/>
</dbReference>
<dbReference type="Pfam" id="PF01568">
    <property type="entry name" value="Molydop_binding"/>
    <property type="match status" value="1"/>
</dbReference>
<dbReference type="Proteomes" id="UP000697710">
    <property type="component" value="Unassembled WGS sequence"/>
</dbReference>
<gene>
    <name evidence="3" type="ORF">KC729_11125</name>
</gene>
<proteinExistence type="predicted"/>